<evidence type="ECO:0000313" key="3">
    <source>
        <dbReference type="Proteomes" id="UP000253318"/>
    </source>
</evidence>
<name>A0A368TA72_9ACTN</name>
<organism evidence="2 3">
    <name type="scientific">Marinitenerispora sediminis</name>
    <dbReference type="NCBI Taxonomy" id="1931232"/>
    <lineage>
        <taxon>Bacteria</taxon>
        <taxon>Bacillati</taxon>
        <taxon>Actinomycetota</taxon>
        <taxon>Actinomycetes</taxon>
        <taxon>Streptosporangiales</taxon>
        <taxon>Nocardiopsidaceae</taxon>
        <taxon>Marinitenerispora</taxon>
    </lineage>
</organism>
<feature type="transmembrane region" description="Helical" evidence="1">
    <location>
        <begin position="94"/>
        <end position="112"/>
    </location>
</feature>
<dbReference type="RefSeq" id="WP_114433188.1">
    <property type="nucleotide sequence ID" value="NZ_QEIM01000043.1"/>
</dbReference>
<protein>
    <submittedName>
        <fullName evidence="2">Uncharacterized protein</fullName>
    </submittedName>
</protein>
<keyword evidence="1" id="KW-1133">Transmembrane helix</keyword>
<proteinExistence type="predicted"/>
<reference evidence="2 3" key="1">
    <citation type="submission" date="2018-04" db="EMBL/GenBank/DDBJ databases">
        <title>Novel actinobacteria from marine sediment.</title>
        <authorList>
            <person name="Ng Z.Y."/>
            <person name="Tan G.Y.A."/>
        </authorList>
    </citation>
    <scope>NUCLEOTIDE SEQUENCE [LARGE SCALE GENOMIC DNA]</scope>
    <source>
        <strain evidence="2 3">TPS81</strain>
    </source>
</reference>
<feature type="transmembrane region" description="Helical" evidence="1">
    <location>
        <begin position="28"/>
        <end position="46"/>
    </location>
</feature>
<accession>A0A368TA72</accession>
<evidence type="ECO:0000256" key="1">
    <source>
        <dbReference type="SAM" id="Phobius"/>
    </source>
</evidence>
<sequence>MHGQRDTGPGNAGRGGDPVDRSVVRARGLLVALTGALLLVGGFVTLDAVQCGRSGRDAVFIEPGESCRATSFWQGGEVVRSYEEQKRLDDVKSYGLFAFGGLLAAAGAAMVVRPDRPRLRRARRPG</sequence>
<dbReference type="EMBL" id="QEIN01000015">
    <property type="protein sequence ID" value="RCV61792.1"/>
    <property type="molecule type" value="Genomic_DNA"/>
</dbReference>
<comment type="caution">
    <text evidence="2">The sequence shown here is derived from an EMBL/GenBank/DDBJ whole genome shotgun (WGS) entry which is preliminary data.</text>
</comment>
<gene>
    <name evidence="2" type="ORF">DEF24_03480</name>
</gene>
<dbReference type="AlphaFoldDB" id="A0A368TA72"/>
<keyword evidence="1" id="KW-0812">Transmembrane</keyword>
<keyword evidence="3" id="KW-1185">Reference proteome</keyword>
<dbReference type="Proteomes" id="UP000253318">
    <property type="component" value="Unassembled WGS sequence"/>
</dbReference>
<evidence type="ECO:0000313" key="2">
    <source>
        <dbReference type="EMBL" id="RCV61792.1"/>
    </source>
</evidence>
<keyword evidence="1" id="KW-0472">Membrane</keyword>